<protein>
    <submittedName>
        <fullName evidence="2">Transposase</fullName>
    </submittedName>
</protein>
<sequence length="115" mass="13491">MDYSSGLDLLRHKGFLSTHENLSSFPNQVHLDMHILQHKIFWHLSAAMIQGFEIGEPLMTRRRYELTDHEWSIISPLLPNKPRGVARVDDRRVLNGILWRFRTGSPWAEVPERYG</sequence>
<dbReference type="EMBL" id="CP098117">
    <property type="protein sequence ID" value="URS49198.1"/>
    <property type="molecule type" value="Genomic_DNA"/>
</dbReference>
<organism evidence="2 3">
    <name type="scientific">Brucella abortus</name>
    <dbReference type="NCBI Taxonomy" id="235"/>
    <lineage>
        <taxon>Bacteria</taxon>
        <taxon>Pseudomonadati</taxon>
        <taxon>Pseudomonadota</taxon>
        <taxon>Alphaproteobacteria</taxon>
        <taxon>Hyphomicrobiales</taxon>
        <taxon>Brucellaceae</taxon>
        <taxon>Brucella/Ochrobactrum group</taxon>
        <taxon>Brucella</taxon>
    </lineage>
</organism>
<gene>
    <name evidence="2" type="ORF">NBW10_10585</name>
</gene>
<feature type="non-terminal residue" evidence="2">
    <location>
        <position position="115"/>
    </location>
</feature>
<name>A0AAE9IIQ2_BRUAO</name>
<dbReference type="Proteomes" id="UP001056690">
    <property type="component" value="Chromosome 1"/>
</dbReference>
<dbReference type="PANTHER" id="PTHR46637:SF1">
    <property type="entry name" value="BLL5188 PROTEIN"/>
    <property type="match status" value="1"/>
</dbReference>
<dbReference type="PANTHER" id="PTHR46637">
    <property type="entry name" value="TIS1421-TRANSPOSASE PROTEIN A"/>
    <property type="match status" value="1"/>
</dbReference>
<reference evidence="2" key="1">
    <citation type="submission" date="2022-05" db="EMBL/GenBank/DDBJ databases">
        <title>Brucella abortus biovar 1 isolated from water buffalo in Campania region.</title>
        <authorList>
            <person name="Riccardi M.G."/>
            <person name="Paradiso R."/>
            <person name="Borriello G."/>
        </authorList>
    </citation>
    <scope>NUCLEOTIDE SEQUENCE</scope>
    <source>
        <strain evidence="2">69841</strain>
    </source>
</reference>
<accession>A0AAE9IIQ2</accession>
<dbReference type="InterPro" id="IPR052909">
    <property type="entry name" value="Transposase_6_like"/>
</dbReference>
<feature type="domain" description="Insertion element IS402-like" evidence="1">
    <location>
        <begin position="66"/>
        <end position="115"/>
    </location>
</feature>
<evidence type="ECO:0000313" key="3">
    <source>
        <dbReference type="Proteomes" id="UP001056690"/>
    </source>
</evidence>
<dbReference type="Pfam" id="PF13340">
    <property type="entry name" value="DUF4096"/>
    <property type="match status" value="1"/>
</dbReference>
<dbReference type="RefSeq" id="WP_247750899.1">
    <property type="nucleotide sequence ID" value="NZ_CP098043.1"/>
</dbReference>
<evidence type="ECO:0000313" key="2">
    <source>
        <dbReference type="EMBL" id="URS49198.1"/>
    </source>
</evidence>
<proteinExistence type="predicted"/>
<dbReference type="AlphaFoldDB" id="A0AAE9IIQ2"/>
<evidence type="ECO:0000259" key="1">
    <source>
        <dbReference type="Pfam" id="PF13340"/>
    </source>
</evidence>
<dbReference type="InterPro" id="IPR025161">
    <property type="entry name" value="IS402-like_dom"/>
</dbReference>